<dbReference type="PATRIC" id="fig|28229.4.peg.4442"/>
<organism evidence="1 2">
    <name type="scientific">Colwellia psychrerythraea</name>
    <name type="common">Vibrio psychroerythus</name>
    <dbReference type="NCBI Taxonomy" id="28229"/>
    <lineage>
        <taxon>Bacteria</taxon>
        <taxon>Pseudomonadati</taxon>
        <taxon>Pseudomonadota</taxon>
        <taxon>Gammaproteobacteria</taxon>
        <taxon>Alteromonadales</taxon>
        <taxon>Colwelliaceae</taxon>
        <taxon>Colwellia</taxon>
    </lineage>
</organism>
<proteinExistence type="predicted"/>
<evidence type="ECO:0000313" key="2">
    <source>
        <dbReference type="Proteomes" id="UP000029843"/>
    </source>
</evidence>
<dbReference type="Proteomes" id="UP000029843">
    <property type="component" value="Unassembled WGS sequence"/>
</dbReference>
<dbReference type="EMBL" id="JQED01000056">
    <property type="protein sequence ID" value="KGJ86775.1"/>
    <property type="molecule type" value="Genomic_DNA"/>
</dbReference>
<comment type="caution">
    <text evidence="1">The sequence shown here is derived from an EMBL/GenBank/DDBJ whole genome shotgun (WGS) entry which is preliminary data.</text>
</comment>
<dbReference type="RefSeq" id="WP_033095972.1">
    <property type="nucleotide sequence ID" value="NZ_JQED01000056.1"/>
</dbReference>
<sequence>MGEQQIVYSFAWFQPEEWQCLKETVDDPNSLDDTYQEWRHNAENAISELRANGEQVKKISIKISKLVSWCESKGIKPDSKARSEYAAFLAEHRNN</sequence>
<reference evidence="1 2" key="1">
    <citation type="submission" date="2014-08" db="EMBL/GenBank/DDBJ databases">
        <title>Genomic and Phenotypic Diversity of Colwellia psychrerythraea strains from Disparate Marine Basins.</title>
        <authorList>
            <person name="Techtmann S.M."/>
            <person name="Stelling S.C."/>
            <person name="Utturkar S.M."/>
            <person name="Alshibli N."/>
            <person name="Harris A."/>
            <person name="Brown S.D."/>
            <person name="Hazen T.C."/>
        </authorList>
    </citation>
    <scope>NUCLEOTIDE SEQUENCE [LARGE SCALE GENOMIC DNA]</scope>
    <source>
        <strain evidence="1 2">ND2E</strain>
    </source>
</reference>
<dbReference type="AlphaFoldDB" id="A0A099K913"/>
<dbReference type="OrthoDB" id="7269818at2"/>
<accession>A0A099K913</accession>
<gene>
    <name evidence="1" type="ORF">ND2E_0947</name>
</gene>
<evidence type="ECO:0000313" key="1">
    <source>
        <dbReference type="EMBL" id="KGJ86775.1"/>
    </source>
</evidence>
<name>A0A099K913_COLPS</name>
<protein>
    <submittedName>
        <fullName evidence="1">Uncharacterized protein</fullName>
    </submittedName>
</protein>